<feature type="region of interest" description="Disordered" evidence="1">
    <location>
        <begin position="163"/>
        <end position="211"/>
    </location>
</feature>
<dbReference type="AlphaFoldDB" id="A0A1S3IPY8"/>
<protein>
    <submittedName>
        <fullName evidence="4">Uncharacterized protein LOC106165786</fullName>
    </submittedName>
</protein>
<feature type="compositionally biased region" description="Low complexity" evidence="1">
    <location>
        <begin position="166"/>
        <end position="179"/>
    </location>
</feature>
<gene>
    <name evidence="4" type="primary">LOC106165786</name>
</gene>
<name>A0A1S3IPY8_LINAN</name>
<reference evidence="4" key="1">
    <citation type="submission" date="2025-08" db="UniProtKB">
        <authorList>
            <consortium name="RefSeq"/>
        </authorList>
    </citation>
    <scope>IDENTIFICATION</scope>
    <source>
        <tissue evidence="4">Gonads</tissue>
    </source>
</reference>
<dbReference type="GeneID" id="106165786"/>
<dbReference type="InParanoid" id="A0A1S3IPY8"/>
<keyword evidence="3" id="KW-1185">Reference proteome</keyword>
<keyword evidence="2" id="KW-0812">Transmembrane</keyword>
<evidence type="ECO:0000313" key="3">
    <source>
        <dbReference type="Proteomes" id="UP000085678"/>
    </source>
</evidence>
<accession>A0A1S3IPY8</accession>
<dbReference type="Proteomes" id="UP000085678">
    <property type="component" value="Unplaced"/>
</dbReference>
<keyword evidence="2" id="KW-0472">Membrane</keyword>
<evidence type="ECO:0000313" key="4">
    <source>
        <dbReference type="RefSeq" id="XP_013399599.1"/>
    </source>
</evidence>
<proteinExistence type="predicted"/>
<keyword evidence="2" id="KW-1133">Transmembrane helix</keyword>
<dbReference type="RefSeq" id="XP_013399599.1">
    <property type="nucleotide sequence ID" value="XM_013544145.1"/>
</dbReference>
<feature type="transmembrane region" description="Helical" evidence="2">
    <location>
        <begin position="88"/>
        <end position="113"/>
    </location>
</feature>
<feature type="compositionally biased region" description="Basic residues" evidence="1">
    <location>
        <begin position="194"/>
        <end position="203"/>
    </location>
</feature>
<sequence length="290" mass="31833">MEPPIPDCIKRTCTLPHLNNTVARAESKDLFFMTPVEFECMKGFQFPNGNTKVTLTCDETGGFGMDSLSCTAVLPEAGTQAASTGPNIGVSVGVGVTGAMVLLSLVVIVVVFYKCRRKQMSNSNEDIDVSSNGKLSKTMYTASNTHIDTNLYELEGECPMADRYDQSNNMRQNSNNKNQTSDVQDLYAVPDKSKKTKKGKKKQNTPASYPEDAYEYVSKPSTQTSFVSRQDCSSTYELAGQFQNGGYTQSIDEADDVEFVENDIYETGDIDNMGHTCVESVENDIYNSSA</sequence>
<evidence type="ECO:0000256" key="2">
    <source>
        <dbReference type="SAM" id="Phobius"/>
    </source>
</evidence>
<dbReference type="Gene3D" id="2.10.70.10">
    <property type="entry name" value="Complement Module, domain 1"/>
    <property type="match status" value="1"/>
</dbReference>
<organism evidence="3 4">
    <name type="scientific">Lingula anatina</name>
    <name type="common">Brachiopod</name>
    <name type="synonym">Lingula unguis</name>
    <dbReference type="NCBI Taxonomy" id="7574"/>
    <lineage>
        <taxon>Eukaryota</taxon>
        <taxon>Metazoa</taxon>
        <taxon>Spiralia</taxon>
        <taxon>Lophotrochozoa</taxon>
        <taxon>Brachiopoda</taxon>
        <taxon>Linguliformea</taxon>
        <taxon>Lingulata</taxon>
        <taxon>Lingulida</taxon>
        <taxon>Linguloidea</taxon>
        <taxon>Lingulidae</taxon>
        <taxon>Lingula</taxon>
    </lineage>
</organism>
<dbReference type="KEGG" id="lak:106165786"/>
<evidence type="ECO:0000256" key="1">
    <source>
        <dbReference type="SAM" id="MobiDB-lite"/>
    </source>
</evidence>